<sequence length="106" mass="11120">MTRSGGFAGRTHTVIVKGDGSWTLLDAQARPQNTGKLSEARLSALRTALRDADFAHLPRIASGGPTIYDGFMYAFVHGGFEVAAGDGALPAVLQKVLDAMPSFSPS</sequence>
<dbReference type="EMBL" id="CP108264">
    <property type="protein sequence ID" value="WTU76025.1"/>
    <property type="molecule type" value="Genomic_DNA"/>
</dbReference>
<dbReference type="AlphaFoldDB" id="A0AAU2JVR5"/>
<protein>
    <submittedName>
        <fullName evidence="1">Uncharacterized protein</fullName>
    </submittedName>
</protein>
<organism evidence="1">
    <name type="scientific">Streptomyces sp. NBC_00049</name>
    <dbReference type="NCBI Taxonomy" id="2903617"/>
    <lineage>
        <taxon>Bacteria</taxon>
        <taxon>Bacillati</taxon>
        <taxon>Actinomycetota</taxon>
        <taxon>Actinomycetes</taxon>
        <taxon>Kitasatosporales</taxon>
        <taxon>Streptomycetaceae</taxon>
        <taxon>Streptomyces</taxon>
    </lineage>
</organism>
<accession>A0AAU2JVR5</accession>
<proteinExistence type="predicted"/>
<evidence type="ECO:0000313" key="1">
    <source>
        <dbReference type="EMBL" id="WTU76025.1"/>
    </source>
</evidence>
<reference evidence="1" key="1">
    <citation type="submission" date="2022-10" db="EMBL/GenBank/DDBJ databases">
        <title>The complete genomes of actinobacterial strains from the NBC collection.</title>
        <authorList>
            <person name="Joergensen T.S."/>
            <person name="Alvarez Arevalo M."/>
            <person name="Sterndorff E.B."/>
            <person name="Faurdal D."/>
            <person name="Vuksanovic O."/>
            <person name="Mourched A.-S."/>
            <person name="Charusanti P."/>
            <person name="Shaw S."/>
            <person name="Blin K."/>
            <person name="Weber T."/>
        </authorList>
    </citation>
    <scope>NUCLEOTIDE SEQUENCE</scope>
    <source>
        <strain evidence="1">NBC_00049</strain>
    </source>
</reference>
<gene>
    <name evidence="1" type="ORF">OG327_23330</name>
</gene>
<name>A0AAU2JVR5_9ACTN</name>